<dbReference type="InterPro" id="IPR038476">
    <property type="entry name" value="UvrC_RNase_H_dom_sf"/>
</dbReference>
<dbReference type="Pfam" id="PF01541">
    <property type="entry name" value="GIY-YIG"/>
    <property type="match status" value="1"/>
</dbReference>
<keyword evidence="4 6" id="KW-0267">Excision nuclease</keyword>
<dbReference type="InterPro" id="IPR036876">
    <property type="entry name" value="UVR_dom_sf"/>
</dbReference>
<evidence type="ECO:0000256" key="6">
    <source>
        <dbReference type="HAMAP-Rule" id="MF_00203"/>
    </source>
</evidence>
<dbReference type="FunFam" id="3.40.1440.10:FF:000001">
    <property type="entry name" value="UvrABC system protein C"/>
    <property type="match status" value="1"/>
</dbReference>
<dbReference type="Proteomes" id="UP000186777">
    <property type="component" value="Unassembled WGS sequence"/>
</dbReference>
<comment type="subunit">
    <text evidence="6">Interacts with UvrB in an incision complex.</text>
</comment>
<dbReference type="HAMAP" id="MF_00203">
    <property type="entry name" value="UvrC"/>
    <property type="match status" value="1"/>
</dbReference>
<dbReference type="InterPro" id="IPR047296">
    <property type="entry name" value="GIY-YIG_UvrC_Cho"/>
</dbReference>
<dbReference type="SUPFAM" id="SSF46600">
    <property type="entry name" value="C-terminal UvrC-binding domain of UvrB"/>
    <property type="match status" value="1"/>
</dbReference>
<dbReference type="GO" id="GO:0006289">
    <property type="term" value="P:nucleotide-excision repair"/>
    <property type="evidence" value="ECO:0007669"/>
    <property type="project" value="UniProtKB-UniRule"/>
</dbReference>
<evidence type="ECO:0000313" key="11">
    <source>
        <dbReference type="Proteomes" id="UP000186777"/>
    </source>
</evidence>
<dbReference type="Gene3D" id="3.40.1440.10">
    <property type="entry name" value="GIY-YIG endonuclease"/>
    <property type="match status" value="1"/>
</dbReference>
<dbReference type="PROSITE" id="PS50164">
    <property type="entry name" value="GIY_YIG"/>
    <property type="match status" value="1"/>
</dbReference>
<evidence type="ECO:0000313" key="10">
    <source>
        <dbReference type="EMBL" id="OLA36853.1"/>
    </source>
</evidence>
<dbReference type="Pfam" id="PF22920">
    <property type="entry name" value="UvrC_RNaseH"/>
    <property type="match status" value="1"/>
</dbReference>
<dbReference type="Pfam" id="PF02151">
    <property type="entry name" value="UVR"/>
    <property type="match status" value="1"/>
</dbReference>
<dbReference type="InterPro" id="IPR010994">
    <property type="entry name" value="RuvA_2-like"/>
</dbReference>
<name>A0A1Q6R3C8_9FIRM</name>
<comment type="function">
    <text evidence="6">The UvrABC repair system catalyzes the recognition and processing of DNA lesions. UvrC both incises the 5' and 3' sides of the lesion. The N-terminal half is responsible for the 3' incision and the C-terminal half is responsible for the 5' incision.</text>
</comment>
<dbReference type="InterPro" id="IPR000305">
    <property type="entry name" value="GIY-YIG_endonuc"/>
</dbReference>
<sequence>MTELAAGFSDNIKNALAVLPEKPGVYLMHDASGKVIYVGKAVVLKNRVRSYFRNLASHTPKVKAMVAKIAEIETIVTSSEVEALILECNLIKKYRPRYNISLKDDKTYPYLKVTIQEDFPRLYVTRRQLRDGARYYGPYADAGAMHATVKLLRSMFPLRTCRKMNPDRPCLNYHIKRCLAPCAGYISKADYHKMIKSVCMVLDGRTTELERDLKQQMQEAADNYAFEEAARLRDQLQAVARLNEAQKAVTNNGGDMDIFGLGQDMTGLCVQLFFVRKGKLIGRDNFFMPDGGDTPQEVMTAFVKQYYNEATFIPKEVVLPYLPEEDEKQLIETWLADKAQRRVELLLPQRGVKKDLLKLANENAIKLLNERLRKGSLSLKNDLQAAEELQQALGLEHPLERMDCFDISHTQGSETVASMVVFRNGTSSKKDYRRYKIVSAEGKPDDFKSMQEVVYRRYRDYEDLPSLVVIDGGKGQLSSALEVIRGLGLDDLPVVGLAKREEEIFKPQQSESIMLDREGAALHLIQRIRDEAHRFAITYHRKLRGKRNLVSVLDHVEGIGPKRRQELWKAFKTLDAMRAASVEELAAVEGMNHAAAQTLYDFFRLDLPEKQQVLQ</sequence>
<dbReference type="EMBL" id="MNTG01000038">
    <property type="protein sequence ID" value="OLA36853.1"/>
    <property type="molecule type" value="Genomic_DNA"/>
</dbReference>
<dbReference type="SUPFAM" id="SSF47781">
    <property type="entry name" value="RuvA domain 2-like"/>
    <property type="match status" value="1"/>
</dbReference>
<comment type="subcellular location">
    <subcellularLocation>
        <location evidence="6">Cytoplasm</location>
    </subcellularLocation>
</comment>
<dbReference type="Gene3D" id="4.10.860.10">
    <property type="entry name" value="UVR domain"/>
    <property type="match status" value="1"/>
</dbReference>
<dbReference type="RefSeq" id="WP_303680194.1">
    <property type="nucleotide sequence ID" value="NZ_DBEZXK010000080.1"/>
</dbReference>
<dbReference type="InterPro" id="IPR050066">
    <property type="entry name" value="UvrABC_protein_C"/>
</dbReference>
<dbReference type="GO" id="GO:0003677">
    <property type="term" value="F:DNA binding"/>
    <property type="evidence" value="ECO:0007669"/>
    <property type="project" value="UniProtKB-UniRule"/>
</dbReference>
<dbReference type="PANTHER" id="PTHR30562">
    <property type="entry name" value="UVRC/OXIDOREDUCTASE"/>
    <property type="match status" value="1"/>
</dbReference>
<dbReference type="PROSITE" id="PS50151">
    <property type="entry name" value="UVR"/>
    <property type="match status" value="1"/>
</dbReference>
<dbReference type="Pfam" id="PF08459">
    <property type="entry name" value="UvrC_RNaseH_dom"/>
    <property type="match status" value="1"/>
</dbReference>
<evidence type="ECO:0000259" key="7">
    <source>
        <dbReference type="PROSITE" id="PS50151"/>
    </source>
</evidence>
<dbReference type="InterPro" id="IPR035901">
    <property type="entry name" value="GIY-YIG_endonuc_sf"/>
</dbReference>
<dbReference type="PROSITE" id="PS50165">
    <property type="entry name" value="UVRC"/>
    <property type="match status" value="1"/>
</dbReference>
<keyword evidence="5 6" id="KW-0234">DNA repair</keyword>
<comment type="similarity">
    <text evidence="6">Belongs to the UvrC family.</text>
</comment>
<accession>A0A1Q6R3C8</accession>
<keyword evidence="1 6" id="KW-0963">Cytoplasm</keyword>
<dbReference type="CDD" id="cd10434">
    <property type="entry name" value="GIY-YIG_UvrC_Cho"/>
    <property type="match status" value="1"/>
</dbReference>
<dbReference type="Gene3D" id="1.10.150.20">
    <property type="entry name" value="5' to 3' exonuclease, C-terminal subdomain"/>
    <property type="match status" value="1"/>
</dbReference>
<dbReference type="PANTHER" id="PTHR30562:SF1">
    <property type="entry name" value="UVRABC SYSTEM PROTEIN C"/>
    <property type="match status" value="1"/>
</dbReference>
<dbReference type="GO" id="GO:0009381">
    <property type="term" value="F:excinuclease ABC activity"/>
    <property type="evidence" value="ECO:0007669"/>
    <property type="project" value="UniProtKB-UniRule"/>
</dbReference>
<dbReference type="Pfam" id="PF14520">
    <property type="entry name" value="HHH_5"/>
    <property type="match status" value="1"/>
</dbReference>
<evidence type="ECO:0000259" key="9">
    <source>
        <dbReference type="PROSITE" id="PS50165"/>
    </source>
</evidence>
<dbReference type="Gene3D" id="3.30.420.340">
    <property type="entry name" value="UvrC, RNAse H endonuclease domain"/>
    <property type="match status" value="1"/>
</dbReference>
<dbReference type="InterPro" id="IPR004791">
    <property type="entry name" value="UvrC"/>
</dbReference>
<dbReference type="STRING" id="626940.BHW43_08315"/>
<evidence type="ECO:0000256" key="3">
    <source>
        <dbReference type="ARBA" id="ARBA00022769"/>
    </source>
</evidence>
<dbReference type="SMART" id="SM00465">
    <property type="entry name" value="GIYc"/>
    <property type="match status" value="1"/>
</dbReference>
<dbReference type="AlphaFoldDB" id="A0A1Q6R3C8"/>
<organism evidence="10 11">
    <name type="scientific">Phascolarctobacterium succinatutens</name>
    <dbReference type="NCBI Taxonomy" id="626940"/>
    <lineage>
        <taxon>Bacteria</taxon>
        <taxon>Bacillati</taxon>
        <taxon>Bacillota</taxon>
        <taxon>Negativicutes</taxon>
        <taxon>Acidaminococcales</taxon>
        <taxon>Acidaminococcaceae</taxon>
        <taxon>Phascolarctobacterium</taxon>
    </lineage>
</organism>
<keyword evidence="3 6" id="KW-0228">DNA excision</keyword>
<evidence type="ECO:0000256" key="2">
    <source>
        <dbReference type="ARBA" id="ARBA00022763"/>
    </source>
</evidence>
<keyword evidence="6" id="KW-0742">SOS response</keyword>
<dbReference type="NCBIfam" id="TIGR00194">
    <property type="entry name" value="uvrC"/>
    <property type="match status" value="1"/>
</dbReference>
<comment type="caution">
    <text evidence="10">The sequence shown here is derived from an EMBL/GenBank/DDBJ whole genome shotgun (WGS) entry which is preliminary data.</text>
</comment>
<dbReference type="InterPro" id="IPR001162">
    <property type="entry name" value="UvrC_RNase_H_dom"/>
</dbReference>
<keyword evidence="2 6" id="KW-0227">DNA damage</keyword>
<proteinExistence type="inferred from homology"/>
<evidence type="ECO:0000259" key="8">
    <source>
        <dbReference type="PROSITE" id="PS50164"/>
    </source>
</evidence>
<feature type="domain" description="GIY-YIG" evidence="8">
    <location>
        <begin position="21"/>
        <end position="100"/>
    </location>
</feature>
<protein>
    <recommendedName>
        <fullName evidence="6">UvrABC system protein C</fullName>
        <shortName evidence="6">Protein UvrC</shortName>
    </recommendedName>
    <alternativeName>
        <fullName evidence="6">Excinuclease ABC subunit C</fullName>
    </alternativeName>
</protein>
<evidence type="ECO:0000256" key="1">
    <source>
        <dbReference type="ARBA" id="ARBA00022490"/>
    </source>
</evidence>
<dbReference type="SUPFAM" id="SSF82771">
    <property type="entry name" value="GIY-YIG endonuclease"/>
    <property type="match status" value="1"/>
</dbReference>
<feature type="domain" description="UVR" evidence="7">
    <location>
        <begin position="207"/>
        <end position="242"/>
    </location>
</feature>
<evidence type="ECO:0000256" key="5">
    <source>
        <dbReference type="ARBA" id="ARBA00023204"/>
    </source>
</evidence>
<dbReference type="GO" id="GO:0005737">
    <property type="term" value="C:cytoplasm"/>
    <property type="evidence" value="ECO:0007669"/>
    <property type="project" value="UniProtKB-SubCell"/>
</dbReference>
<gene>
    <name evidence="6" type="primary">uvrC</name>
    <name evidence="10" type="ORF">BHW43_08315</name>
</gene>
<dbReference type="GO" id="GO:0009380">
    <property type="term" value="C:excinuclease repair complex"/>
    <property type="evidence" value="ECO:0007669"/>
    <property type="project" value="InterPro"/>
</dbReference>
<dbReference type="GO" id="GO:0009432">
    <property type="term" value="P:SOS response"/>
    <property type="evidence" value="ECO:0007669"/>
    <property type="project" value="UniProtKB-UniRule"/>
</dbReference>
<dbReference type="InterPro" id="IPR001943">
    <property type="entry name" value="UVR_dom"/>
</dbReference>
<reference evidence="10 11" key="1">
    <citation type="journal article" date="2016" name="Nat. Biotechnol.">
        <title>Measurement of bacterial replication rates in microbial communities.</title>
        <authorList>
            <person name="Brown C.T."/>
            <person name="Olm M.R."/>
            <person name="Thomas B.C."/>
            <person name="Banfield J.F."/>
        </authorList>
    </citation>
    <scope>NUCLEOTIDE SEQUENCE [LARGE SCALE GENOMIC DNA]</scope>
    <source>
        <strain evidence="10">46_33</strain>
    </source>
</reference>
<feature type="domain" description="UvrC family homology region profile" evidence="9">
    <location>
        <begin position="258"/>
        <end position="484"/>
    </location>
</feature>
<evidence type="ECO:0000256" key="4">
    <source>
        <dbReference type="ARBA" id="ARBA00022881"/>
    </source>
</evidence>